<evidence type="ECO:0000259" key="3">
    <source>
        <dbReference type="Pfam" id="PF23050"/>
    </source>
</evidence>
<dbReference type="EMBL" id="JAODUO010000339">
    <property type="protein sequence ID" value="KAK2182727.1"/>
    <property type="molecule type" value="Genomic_DNA"/>
</dbReference>
<dbReference type="PANTHER" id="PTHR44826:SF3">
    <property type="entry name" value="SPORE COAT PROTEIN SP85"/>
    <property type="match status" value="1"/>
</dbReference>
<organism evidence="4 5">
    <name type="scientific">Ridgeia piscesae</name>
    <name type="common">Tubeworm</name>
    <dbReference type="NCBI Taxonomy" id="27915"/>
    <lineage>
        <taxon>Eukaryota</taxon>
        <taxon>Metazoa</taxon>
        <taxon>Spiralia</taxon>
        <taxon>Lophotrochozoa</taxon>
        <taxon>Annelida</taxon>
        <taxon>Polychaeta</taxon>
        <taxon>Sedentaria</taxon>
        <taxon>Canalipalpata</taxon>
        <taxon>Sabellida</taxon>
        <taxon>Siboglinidae</taxon>
        <taxon>Ridgeia</taxon>
    </lineage>
</organism>
<dbReference type="InterPro" id="IPR056629">
    <property type="entry name" value="KH_N4BP1_1st"/>
</dbReference>
<accession>A0AAD9L3S1</accession>
<dbReference type="PANTHER" id="PTHR44826">
    <property type="entry name" value="SPORE COAT PROTEIN SP85"/>
    <property type="match status" value="1"/>
</dbReference>
<feature type="region of interest" description="Disordered" evidence="2">
    <location>
        <begin position="254"/>
        <end position="289"/>
    </location>
</feature>
<comment type="caution">
    <text evidence="4">The sequence shown here is derived from an EMBL/GenBank/DDBJ whole genome shotgun (WGS) entry which is preliminary data.</text>
</comment>
<dbReference type="Pfam" id="PF23050">
    <property type="entry name" value="KH_N4BP1_1st"/>
    <property type="match status" value="1"/>
</dbReference>
<gene>
    <name evidence="4" type="ORF">NP493_340g03078</name>
</gene>
<feature type="region of interest" description="Disordered" evidence="2">
    <location>
        <begin position="305"/>
        <end position="455"/>
    </location>
</feature>
<protein>
    <recommendedName>
        <fullName evidence="3">N4BP1 first type I KH-domain domain-containing protein</fullName>
    </recommendedName>
</protein>
<feature type="compositionally biased region" description="Polar residues" evidence="2">
    <location>
        <begin position="392"/>
        <end position="401"/>
    </location>
</feature>
<keyword evidence="1" id="KW-0677">Repeat</keyword>
<feature type="region of interest" description="Disordered" evidence="2">
    <location>
        <begin position="201"/>
        <end position="224"/>
    </location>
</feature>
<dbReference type="AlphaFoldDB" id="A0AAD9L3S1"/>
<feature type="compositionally biased region" description="Polar residues" evidence="2">
    <location>
        <begin position="324"/>
        <end position="336"/>
    </location>
</feature>
<evidence type="ECO:0000313" key="5">
    <source>
        <dbReference type="Proteomes" id="UP001209878"/>
    </source>
</evidence>
<dbReference type="Proteomes" id="UP001209878">
    <property type="component" value="Unassembled WGS sequence"/>
</dbReference>
<keyword evidence="5" id="KW-1185">Reference proteome</keyword>
<evidence type="ECO:0000256" key="2">
    <source>
        <dbReference type="SAM" id="MobiDB-lite"/>
    </source>
</evidence>
<reference evidence="4" key="1">
    <citation type="journal article" date="2023" name="Mol. Biol. Evol.">
        <title>Third-Generation Sequencing Reveals the Adaptive Role of the Epigenome in Three Deep-Sea Polychaetes.</title>
        <authorList>
            <person name="Perez M."/>
            <person name="Aroh O."/>
            <person name="Sun Y."/>
            <person name="Lan Y."/>
            <person name="Juniper S.K."/>
            <person name="Young C.R."/>
            <person name="Angers B."/>
            <person name="Qian P.Y."/>
        </authorList>
    </citation>
    <scope>NUCLEOTIDE SEQUENCE</scope>
    <source>
        <strain evidence="4">R07B-5</strain>
    </source>
</reference>
<dbReference type="InterPro" id="IPR051860">
    <property type="entry name" value="Plasmodium_CSP_Invasion"/>
</dbReference>
<sequence>MERQVNGRLDEITVARSCVWLVEEKESHIETRFHVDVVYGARHHKNQWIGVKGEPDDRELAKDYIKTLVAPTESITVNYPKEMHNVLINPTVLVKLEQQAKAIVMFSPGQRGELRILGCDTLSVTLALSAIEDLINIYLQEQTSDSDTAVFQTPSHRAKKRLNKELRRFSLDDSIIIISEEEFTYMNNAVKRTILGWLQENQDPQTPRRAANTRAGGSVPDSPDVIIVDTDLDDTVVQQTDCPDVSLSAMLQDSFHTPVNSPGGGSSTCMKPPQPGTGAVHGTVTEIDPPCEPRNLLTCLAEEKDSLQDEPSKTHGHVPAVESPQKTQSAPLTRSAQPLPKPPGGSSTRSARSPLKVLNGPQTRSARSPLKVLNGPRTRSALLSQKAPGGTVIQSRKNATEYSADELKGSKRQKLSQQACEKQRSSQEKSSLDKSDDVIATKNIQKPPPAMSEKLKNNSAQLDGLSLVCTAQQNMLELSSMADTDRNTLGTERNLKRKATQLDDHSPALLESSATPALQHNSIAANMNSATDSDINSKLTASVQPNVATSIQPEVAASVQSKVAASDQPKGTTSIQSKVSTSVQPKVAASVQSKVAASIQPKVTDCVQPKVAASVQPKVAASVQPKVADYVQPKVAASVQSKVADSVQPKVAASVQPKVAASVQPKVADTIQPKVAASVQPKVAASVQLKVAASIQPKVTASVQPKVAASVQPKVADTIQPKVADTIQPKVAASVQPKVAASVQPKVADTIQPKVAASVQPKVAASVQPKMAASVQHKVAASIQPKVAASVQPKVAASVQPKVTASVQPNVAVCNQIKVAALNQTGSDEQVSEKLELIPSSVPLLKQQSASEKSRLRYIVIDGSNLAMS</sequence>
<feature type="compositionally biased region" description="Basic and acidic residues" evidence="2">
    <location>
        <begin position="421"/>
        <end position="439"/>
    </location>
</feature>
<evidence type="ECO:0000256" key="1">
    <source>
        <dbReference type="ARBA" id="ARBA00022737"/>
    </source>
</evidence>
<feature type="domain" description="N4BP1 first type I KH-domain" evidence="3">
    <location>
        <begin position="10"/>
        <end position="69"/>
    </location>
</feature>
<proteinExistence type="predicted"/>
<evidence type="ECO:0000313" key="4">
    <source>
        <dbReference type="EMBL" id="KAK2182727.1"/>
    </source>
</evidence>
<name>A0AAD9L3S1_RIDPI</name>